<protein>
    <submittedName>
        <fullName evidence="1">Uncharacterized protein</fullName>
    </submittedName>
</protein>
<keyword evidence="2" id="KW-1185">Reference proteome</keyword>
<dbReference type="EMBL" id="CP120733">
    <property type="protein sequence ID" value="WFD08758.1"/>
    <property type="molecule type" value="Genomic_DNA"/>
</dbReference>
<gene>
    <name evidence="1" type="ORF">P4S50_10145</name>
</gene>
<dbReference type="RefSeq" id="WP_277730670.1">
    <property type="nucleotide sequence ID" value="NZ_CP120733.1"/>
</dbReference>
<name>A0ABY8EDD0_9FIRM</name>
<accession>A0ABY8EDD0</accession>
<evidence type="ECO:0000313" key="1">
    <source>
        <dbReference type="EMBL" id="WFD08758.1"/>
    </source>
</evidence>
<proteinExistence type="predicted"/>
<dbReference type="Proteomes" id="UP001222800">
    <property type="component" value="Chromosome"/>
</dbReference>
<organism evidence="1 2">
    <name type="scientific">Tepidibacter hydrothermalis</name>
    <dbReference type="NCBI Taxonomy" id="3036126"/>
    <lineage>
        <taxon>Bacteria</taxon>
        <taxon>Bacillati</taxon>
        <taxon>Bacillota</taxon>
        <taxon>Clostridia</taxon>
        <taxon>Peptostreptococcales</taxon>
        <taxon>Peptostreptococcaceae</taxon>
        <taxon>Tepidibacter</taxon>
    </lineage>
</organism>
<evidence type="ECO:0000313" key="2">
    <source>
        <dbReference type="Proteomes" id="UP001222800"/>
    </source>
</evidence>
<sequence>MLDSMCVRKDYKLPNHLRGRSIHSKVIPTVCNLKNMLNKLVKVNGDFSQLKQWEKRSYKAYNIDEIKSEILSSCDSEWVEIIRKHILSKRPSDFGASCIDIYLVAYVVHTHGVGKDTFFKYILDNNISDKEGSAQAIWQVGKGDGVYLGILNNDGSVKDRSFIEKWIG</sequence>
<reference evidence="1 2" key="1">
    <citation type="submission" date="2023-03" db="EMBL/GenBank/DDBJ databases">
        <title>Complete genome sequence of Tepidibacter sp. SWIR-1, isolated from a deep-sea hydrothermal vent.</title>
        <authorList>
            <person name="Li X."/>
        </authorList>
    </citation>
    <scope>NUCLEOTIDE SEQUENCE [LARGE SCALE GENOMIC DNA]</scope>
    <source>
        <strain evidence="1 2">SWIR-1</strain>
    </source>
</reference>